<organism evidence="2 3">
    <name type="scientific">Cylindrobasidium torrendii FP15055 ss-10</name>
    <dbReference type="NCBI Taxonomy" id="1314674"/>
    <lineage>
        <taxon>Eukaryota</taxon>
        <taxon>Fungi</taxon>
        <taxon>Dikarya</taxon>
        <taxon>Basidiomycota</taxon>
        <taxon>Agaricomycotina</taxon>
        <taxon>Agaricomycetes</taxon>
        <taxon>Agaricomycetidae</taxon>
        <taxon>Agaricales</taxon>
        <taxon>Marasmiineae</taxon>
        <taxon>Physalacriaceae</taxon>
        <taxon>Cylindrobasidium</taxon>
    </lineage>
</organism>
<accession>A0A0D7B3N0</accession>
<feature type="compositionally biased region" description="Basic residues" evidence="1">
    <location>
        <begin position="217"/>
        <end position="230"/>
    </location>
</feature>
<evidence type="ECO:0000313" key="2">
    <source>
        <dbReference type="EMBL" id="KIY64774.1"/>
    </source>
</evidence>
<proteinExistence type="predicted"/>
<gene>
    <name evidence="2" type="ORF">CYLTODRAFT_456896</name>
</gene>
<dbReference type="AlphaFoldDB" id="A0A0D7B3N0"/>
<name>A0A0D7B3N0_9AGAR</name>
<sequence length="261" mass="29757">MNALHPEDQVSFDLSFENSRAHMLHFTGDTLPLISHQVASGLEPGEFTRRKKDAWNKLNLQRNLAPLFDSYSMAFRPSDTVFKKILSVYQHNTACSLLENRVRLDETPALRLPVDCSLEVDRSEHNVPIFTKHPHTGEIARHLYPYATLPRFTIPSTDPGLLGIAAYALDRNTEDRTDPCPLNIVQRFRSVWHTKELVEHSKVFYKQLNAPPSSLPRHPRGRPPTSHKRKQLDDGQARLSKRPRIAATASRHSAPRHTSAR</sequence>
<keyword evidence="3" id="KW-1185">Reference proteome</keyword>
<evidence type="ECO:0000313" key="3">
    <source>
        <dbReference type="Proteomes" id="UP000054007"/>
    </source>
</evidence>
<feature type="region of interest" description="Disordered" evidence="1">
    <location>
        <begin position="208"/>
        <end position="261"/>
    </location>
</feature>
<dbReference type="Proteomes" id="UP000054007">
    <property type="component" value="Unassembled WGS sequence"/>
</dbReference>
<evidence type="ECO:0000256" key="1">
    <source>
        <dbReference type="SAM" id="MobiDB-lite"/>
    </source>
</evidence>
<dbReference type="EMBL" id="KN880619">
    <property type="protein sequence ID" value="KIY64774.1"/>
    <property type="molecule type" value="Genomic_DNA"/>
</dbReference>
<protein>
    <submittedName>
        <fullName evidence="2">Uncharacterized protein</fullName>
    </submittedName>
</protein>
<reference evidence="2 3" key="1">
    <citation type="journal article" date="2015" name="Fungal Genet. Biol.">
        <title>Evolution of novel wood decay mechanisms in Agaricales revealed by the genome sequences of Fistulina hepatica and Cylindrobasidium torrendii.</title>
        <authorList>
            <person name="Floudas D."/>
            <person name="Held B.W."/>
            <person name="Riley R."/>
            <person name="Nagy L.G."/>
            <person name="Koehler G."/>
            <person name="Ransdell A.S."/>
            <person name="Younus H."/>
            <person name="Chow J."/>
            <person name="Chiniquy J."/>
            <person name="Lipzen A."/>
            <person name="Tritt A."/>
            <person name="Sun H."/>
            <person name="Haridas S."/>
            <person name="LaButti K."/>
            <person name="Ohm R.A."/>
            <person name="Kues U."/>
            <person name="Blanchette R.A."/>
            <person name="Grigoriev I.V."/>
            <person name="Minto R.E."/>
            <person name="Hibbett D.S."/>
        </authorList>
    </citation>
    <scope>NUCLEOTIDE SEQUENCE [LARGE SCALE GENOMIC DNA]</scope>
    <source>
        <strain evidence="2 3">FP15055 ss-10</strain>
    </source>
</reference>